<proteinExistence type="predicted"/>
<sequence>MKKEINKDFLYAYIYNKLCVFNDPLFQLNAEELLYFSLLISNMF</sequence>
<accession>A0A8S5QNC1</accession>
<reference evidence="1" key="1">
    <citation type="journal article" date="2021" name="Proc. Natl. Acad. Sci. U.S.A.">
        <title>A Catalog of Tens of Thousands of Viruses from Human Metagenomes Reveals Hidden Associations with Chronic Diseases.</title>
        <authorList>
            <person name="Tisza M.J."/>
            <person name="Buck C.B."/>
        </authorList>
    </citation>
    <scope>NUCLEOTIDE SEQUENCE</scope>
    <source>
        <strain evidence="1">CtYsL76</strain>
    </source>
</reference>
<name>A0A8S5QNC1_9CAUD</name>
<evidence type="ECO:0000313" key="1">
    <source>
        <dbReference type="EMBL" id="DAE20108.1"/>
    </source>
</evidence>
<organism evidence="1">
    <name type="scientific">CrAss-like virus sp. ctYsL76</name>
    <dbReference type="NCBI Taxonomy" id="2826826"/>
    <lineage>
        <taxon>Viruses</taxon>
        <taxon>Duplodnaviria</taxon>
        <taxon>Heunggongvirae</taxon>
        <taxon>Uroviricota</taxon>
        <taxon>Caudoviricetes</taxon>
        <taxon>Crassvirales</taxon>
    </lineage>
</organism>
<dbReference type="EMBL" id="BK015689">
    <property type="protein sequence ID" value="DAE20108.1"/>
    <property type="molecule type" value="Genomic_DNA"/>
</dbReference>
<protein>
    <submittedName>
        <fullName evidence="1">Uncharacterized protein</fullName>
    </submittedName>
</protein>